<keyword evidence="2" id="KW-0288">FMN</keyword>
<dbReference type="Proteomes" id="UP000597138">
    <property type="component" value="Unassembled WGS sequence"/>
</dbReference>
<evidence type="ECO:0000256" key="2">
    <source>
        <dbReference type="ARBA" id="ARBA00022643"/>
    </source>
</evidence>
<reference evidence="9" key="3">
    <citation type="journal article" date="2019" name="Int. J. Syst. Evol. Microbiol.">
        <title>The Global Catalogue of Microorganisms (GCM) 10K type strain sequencing project: providing services to taxonomists for standard genome sequencing and annotation.</title>
        <authorList>
            <consortium name="The Broad Institute Genomics Platform"/>
            <consortium name="The Broad Institute Genome Sequencing Center for Infectious Disease"/>
            <person name="Wu L."/>
            <person name="Ma J."/>
        </authorList>
    </citation>
    <scope>NUCLEOTIDE SEQUENCE [LARGE SCALE GENOMIC DNA]</scope>
    <source>
        <strain evidence="9">CGMCC 1.11013</strain>
    </source>
</reference>
<keyword evidence="9" id="KW-1185">Reference proteome</keyword>
<organism evidence="7 8">
    <name type="scientific">Caballeronia grimmiae</name>
    <dbReference type="NCBI Taxonomy" id="1071679"/>
    <lineage>
        <taxon>Bacteria</taxon>
        <taxon>Pseudomonadati</taxon>
        <taxon>Pseudomonadota</taxon>
        <taxon>Betaproteobacteria</taxon>
        <taxon>Burkholderiales</taxon>
        <taxon>Burkholderiaceae</taxon>
        <taxon>Caballeronia</taxon>
    </lineage>
</organism>
<dbReference type="Gene3D" id="3.20.20.30">
    <property type="entry name" value="Luciferase-like domain"/>
    <property type="match status" value="1"/>
</dbReference>
<protein>
    <recommendedName>
        <fullName evidence="5">Luciferase-like domain-containing protein</fullName>
    </recommendedName>
</protein>
<reference evidence="7 8" key="2">
    <citation type="submission" date="2014-03" db="EMBL/GenBank/DDBJ databases">
        <title>Draft Genome Sequences of Four Burkholderia Strains.</title>
        <authorList>
            <person name="Liu X.Y."/>
            <person name="Li C.X."/>
            <person name="Xu J.H."/>
        </authorList>
    </citation>
    <scope>NUCLEOTIDE SEQUENCE [LARGE SCALE GENOMIC DNA]</scope>
    <source>
        <strain evidence="7 8">R27</strain>
    </source>
</reference>
<dbReference type="InterPro" id="IPR051260">
    <property type="entry name" value="Diverse_substr_monoxygenases"/>
</dbReference>
<reference evidence="6" key="4">
    <citation type="submission" date="2024-05" db="EMBL/GenBank/DDBJ databases">
        <authorList>
            <person name="Sun Q."/>
            <person name="Zhou Y."/>
        </authorList>
    </citation>
    <scope>NUCLEOTIDE SEQUENCE</scope>
    <source>
        <strain evidence="6">CGMCC 1.11013</strain>
    </source>
</reference>
<evidence type="ECO:0000256" key="3">
    <source>
        <dbReference type="ARBA" id="ARBA00023002"/>
    </source>
</evidence>
<proteinExistence type="predicted"/>
<dbReference type="PANTHER" id="PTHR30011:SF16">
    <property type="entry name" value="C2H2 FINGER DOMAIN TRANSCRIPTION FACTOR (EUROFUNG)-RELATED"/>
    <property type="match status" value="1"/>
</dbReference>
<reference evidence="6" key="1">
    <citation type="journal article" date="2014" name="Int. J. Syst. Evol. Microbiol.">
        <title>Complete genome of a new Firmicutes species belonging to the dominant human colonic microbiota ('Ruminococcus bicirculans') reveals two chromosomes and a selective capacity to utilize plant glucans.</title>
        <authorList>
            <consortium name="NISC Comparative Sequencing Program"/>
            <person name="Wegmann U."/>
            <person name="Louis P."/>
            <person name="Goesmann A."/>
            <person name="Henrissat B."/>
            <person name="Duncan S.H."/>
            <person name="Flint H.J."/>
        </authorList>
    </citation>
    <scope>NUCLEOTIDE SEQUENCE</scope>
    <source>
        <strain evidence="6">CGMCC 1.11013</strain>
    </source>
</reference>
<evidence type="ECO:0000313" key="6">
    <source>
        <dbReference type="EMBL" id="GGD74797.1"/>
    </source>
</evidence>
<keyword evidence="3" id="KW-0560">Oxidoreductase</keyword>
<dbReference type="GO" id="GO:0016705">
    <property type="term" value="F:oxidoreductase activity, acting on paired donors, with incorporation or reduction of molecular oxygen"/>
    <property type="evidence" value="ECO:0007669"/>
    <property type="project" value="InterPro"/>
</dbReference>
<dbReference type="AlphaFoldDB" id="A0A069NZM2"/>
<gene>
    <name evidence="7" type="ORF">BG57_14590</name>
    <name evidence="6" type="ORF">GCM10010985_31620</name>
</gene>
<dbReference type="InterPro" id="IPR036661">
    <property type="entry name" value="Luciferase-like_sf"/>
</dbReference>
<dbReference type="GO" id="GO:0004497">
    <property type="term" value="F:monooxygenase activity"/>
    <property type="evidence" value="ECO:0007669"/>
    <property type="project" value="UniProtKB-KW"/>
</dbReference>
<evidence type="ECO:0000313" key="7">
    <source>
        <dbReference type="EMBL" id="KDR30531.1"/>
    </source>
</evidence>
<name>A0A069NZM2_9BURK</name>
<evidence type="ECO:0000313" key="8">
    <source>
        <dbReference type="Proteomes" id="UP000027439"/>
    </source>
</evidence>
<dbReference type="InterPro" id="IPR011251">
    <property type="entry name" value="Luciferase-like_dom"/>
</dbReference>
<dbReference type="Proteomes" id="UP000027439">
    <property type="component" value="Unassembled WGS sequence"/>
</dbReference>
<evidence type="ECO:0000256" key="1">
    <source>
        <dbReference type="ARBA" id="ARBA00022630"/>
    </source>
</evidence>
<feature type="domain" description="Luciferase-like" evidence="5">
    <location>
        <begin position="13"/>
        <end position="81"/>
    </location>
</feature>
<evidence type="ECO:0000313" key="9">
    <source>
        <dbReference type="Proteomes" id="UP000597138"/>
    </source>
</evidence>
<dbReference type="PANTHER" id="PTHR30011">
    <property type="entry name" value="ALKANESULFONATE MONOOXYGENASE-RELATED"/>
    <property type="match status" value="1"/>
</dbReference>
<dbReference type="EMBL" id="JFHE01000026">
    <property type="protein sequence ID" value="KDR30531.1"/>
    <property type="molecule type" value="Genomic_DNA"/>
</dbReference>
<evidence type="ECO:0000256" key="4">
    <source>
        <dbReference type="ARBA" id="ARBA00023033"/>
    </source>
</evidence>
<dbReference type="eggNOG" id="COG2141">
    <property type="taxonomic scope" value="Bacteria"/>
</dbReference>
<dbReference type="SUPFAM" id="SSF51679">
    <property type="entry name" value="Bacterial luciferase-like"/>
    <property type="match status" value="1"/>
</dbReference>
<dbReference type="EMBL" id="BMEG01000005">
    <property type="protein sequence ID" value="GGD74797.1"/>
    <property type="molecule type" value="Genomic_DNA"/>
</dbReference>
<comment type="caution">
    <text evidence="7">The sequence shown here is derived from an EMBL/GenBank/DDBJ whole genome shotgun (WGS) entry which is preliminary data.</text>
</comment>
<keyword evidence="1" id="KW-0285">Flavoprotein</keyword>
<keyword evidence="4" id="KW-0503">Monooxygenase</keyword>
<accession>A0A069NZM2</accession>
<dbReference type="STRING" id="1071679.BG57_14590"/>
<dbReference type="Pfam" id="PF00296">
    <property type="entry name" value="Bac_luciferase"/>
    <property type="match status" value="1"/>
</dbReference>
<sequence length="88" mass="9693">MQTGHHIAGWRHPDAQADAGSNFRHYVELARLAEAAKFDTIFFADSSGIRSTHLPSLARTARSDFFDPVTLLAALAAVTERSWLRVAV</sequence>
<evidence type="ECO:0000259" key="5">
    <source>
        <dbReference type="Pfam" id="PF00296"/>
    </source>
</evidence>